<dbReference type="AlphaFoldDB" id="A0A540VQH8"/>
<evidence type="ECO:0000313" key="3">
    <source>
        <dbReference type="EMBL" id="TQE99021.1"/>
    </source>
</evidence>
<dbReference type="Proteomes" id="UP000315400">
    <property type="component" value="Unassembled WGS sequence"/>
</dbReference>
<proteinExistence type="predicted"/>
<protein>
    <recommendedName>
        <fullName evidence="5">PEP-CTERM sorting domain-containing protein</fullName>
    </recommendedName>
</protein>
<evidence type="ECO:0000313" key="4">
    <source>
        <dbReference type="Proteomes" id="UP000315400"/>
    </source>
</evidence>
<evidence type="ECO:0000256" key="2">
    <source>
        <dbReference type="SAM" id="SignalP"/>
    </source>
</evidence>
<comment type="caution">
    <text evidence="3">The sequence shown here is derived from an EMBL/GenBank/DDBJ whole genome shotgun (WGS) entry which is preliminary data.</text>
</comment>
<dbReference type="EMBL" id="VIFK01000101">
    <property type="protein sequence ID" value="TQE99021.1"/>
    <property type="molecule type" value="Genomic_DNA"/>
</dbReference>
<feature type="chain" id="PRO_5022061098" description="PEP-CTERM sorting domain-containing protein" evidence="2">
    <location>
        <begin position="24"/>
        <end position="61"/>
    </location>
</feature>
<organism evidence="3 4">
    <name type="scientific">Spiribacter salinus</name>
    <dbReference type="NCBI Taxonomy" id="1335746"/>
    <lineage>
        <taxon>Bacteria</taxon>
        <taxon>Pseudomonadati</taxon>
        <taxon>Pseudomonadota</taxon>
        <taxon>Gammaproteobacteria</taxon>
        <taxon>Chromatiales</taxon>
        <taxon>Ectothiorhodospiraceae</taxon>
        <taxon>Spiribacter</taxon>
    </lineage>
</organism>
<evidence type="ECO:0008006" key="5">
    <source>
        <dbReference type="Google" id="ProtNLM"/>
    </source>
</evidence>
<name>A0A540VQH8_9GAMM</name>
<sequence length="61" mass="6146">MIRDILTAAVASSALFAAASAGAASINFDAFSYTGTVTPFASEEDARNGTDPLSGPHTIPT</sequence>
<feature type="signal peptide" evidence="2">
    <location>
        <begin position="1"/>
        <end position="23"/>
    </location>
</feature>
<feature type="region of interest" description="Disordered" evidence="1">
    <location>
        <begin position="41"/>
        <end position="61"/>
    </location>
</feature>
<gene>
    <name evidence="3" type="ORF">FKY71_10805</name>
</gene>
<accession>A0A540VQH8</accession>
<reference evidence="3 4" key="1">
    <citation type="submission" date="2019-06" db="EMBL/GenBank/DDBJ databases">
        <title>Metagenome assembled Genome of Spiribacter salinus SL48-SHIP from the microbial mat of Salt Lake 48 (Novosibirsk region, Russia).</title>
        <authorList>
            <person name="Shipova A."/>
            <person name="Rozanov A.S."/>
            <person name="Bryanskaya A.V."/>
            <person name="Peltek S.E."/>
        </authorList>
    </citation>
    <scope>NUCLEOTIDE SEQUENCE [LARGE SCALE GENOMIC DNA]</scope>
    <source>
        <strain evidence="3">SL48-SHIP-2</strain>
    </source>
</reference>
<keyword evidence="2" id="KW-0732">Signal</keyword>
<evidence type="ECO:0000256" key="1">
    <source>
        <dbReference type="SAM" id="MobiDB-lite"/>
    </source>
</evidence>